<sequence>MPRRVTNRGRSRSTRGSHQLPLIDSLEGLIMWLPPREDLPRHAELPKGCYGHPVVILSPQASLPAHCVVVLIVTSLGETDVREKFPHDIEQRRAYLPIHPARNQDTRIQLRLQNGATMRKKSYANTRQQRTIPLDCLQPYDRNDATAQHVLTSDSYEKLARHAGFVFDAAEPSDNAHTPDPIADGDLIAGVIALLEHSTGPTDGFPSSRPATYHTLADRRRLSVPSSPSRSPSPARPAPPPPAPFPPSPPPGGYYNNTLIEHHHRQHTTTQPARQQIPPAPLPPQPNQPLLPRYHSRPPARYTCPSIGGLVSGVAWCLNEVTAHGVLLGLMALGLLWVCVRWGVELLGGAVWFAGGVIELAVGPGLDDEWLLA</sequence>
<protein>
    <submittedName>
        <fullName evidence="2">Uncharacterized protein</fullName>
    </submittedName>
</protein>
<dbReference type="AlphaFoldDB" id="A0AAE0H6N1"/>
<gene>
    <name evidence="2" type="ORF">B0H64DRAFT_411037</name>
</gene>
<reference evidence="2" key="2">
    <citation type="submission" date="2023-06" db="EMBL/GenBank/DDBJ databases">
        <authorList>
            <consortium name="Lawrence Berkeley National Laboratory"/>
            <person name="Haridas S."/>
            <person name="Hensen N."/>
            <person name="Bonometti L."/>
            <person name="Westerberg I."/>
            <person name="Brannstrom I.O."/>
            <person name="Guillou S."/>
            <person name="Cros-Aarteil S."/>
            <person name="Calhoun S."/>
            <person name="Kuo A."/>
            <person name="Mondo S."/>
            <person name="Pangilinan J."/>
            <person name="Riley R."/>
            <person name="Labutti K."/>
            <person name="Andreopoulos B."/>
            <person name="Lipzen A."/>
            <person name="Chen C."/>
            <person name="Yanf M."/>
            <person name="Daum C."/>
            <person name="Ng V."/>
            <person name="Clum A."/>
            <person name="Steindorff A."/>
            <person name="Ohm R."/>
            <person name="Martin F."/>
            <person name="Silar P."/>
            <person name="Natvig D."/>
            <person name="Lalanne C."/>
            <person name="Gautier V."/>
            <person name="Ament-Velasquez S.L."/>
            <person name="Kruys A."/>
            <person name="Hutchinson M.I."/>
            <person name="Powell A.J."/>
            <person name="Barry K."/>
            <person name="Miller A.N."/>
            <person name="Grigoriev I.V."/>
            <person name="Debuchy R."/>
            <person name="Gladieux P."/>
            <person name="Thoren M.H."/>
            <person name="Johannesson H."/>
        </authorList>
    </citation>
    <scope>NUCLEOTIDE SEQUENCE</scope>
    <source>
        <strain evidence="2">CBS 168.71</strain>
    </source>
</reference>
<dbReference type="GeneID" id="87841779"/>
<dbReference type="EMBL" id="JAUEPN010000011">
    <property type="protein sequence ID" value="KAK3290964.1"/>
    <property type="molecule type" value="Genomic_DNA"/>
</dbReference>
<name>A0AAE0H6N1_9PEZI</name>
<proteinExistence type="predicted"/>
<feature type="compositionally biased region" description="Pro residues" evidence="1">
    <location>
        <begin position="278"/>
        <end position="289"/>
    </location>
</feature>
<reference evidence="2" key="1">
    <citation type="journal article" date="2023" name="Mol. Phylogenet. Evol.">
        <title>Genome-scale phylogeny and comparative genomics of the fungal order Sordariales.</title>
        <authorList>
            <person name="Hensen N."/>
            <person name="Bonometti L."/>
            <person name="Westerberg I."/>
            <person name="Brannstrom I.O."/>
            <person name="Guillou S."/>
            <person name="Cros-Aarteil S."/>
            <person name="Calhoun S."/>
            <person name="Haridas S."/>
            <person name="Kuo A."/>
            <person name="Mondo S."/>
            <person name="Pangilinan J."/>
            <person name="Riley R."/>
            <person name="LaButti K."/>
            <person name="Andreopoulos B."/>
            <person name="Lipzen A."/>
            <person name="Chen C."/>
            <person name="Yan M."/>
            <person name="Daum C."/>
            <person name="Ng V."/>
            <person name="Clum A."/>
            <person name="Steindorff A."/>
            <person name="Ohm R.A."/>
            <person name="Martin F."/>
            <person name="Silar P."/>
            <person name="Natvig D.O."/>
            <person name="Lalanne C."/>
            <person name="Gautier V."/>
            <person name="Ament-Velasquez S.L."/>
            <person name="Kruys A."/>
            <person name="Hutchinson M.I."/>
            <person name="Powell A.J."/>
            <person name="Barry K."/>
            <person name="Miller A.N."/>
            <person name="Grigoriev I.V."/>
            <person name="Debuchy R."/>
            <person name="Gladieux P."/>
            <person name="Hiltunen Thoren M."/>
            <person name="Johannesson H."/>
        </authorList>
    </citation>
    <scope>NUCLEOTIDE SEQUENCE</scope>
    <source>
        <strain evidence="2">CBS 168.71</strain>
    </source>
</reference>
<feature type="region of interest" description="Disordered" evidence="1">
    <location>
        <begin position="216"/>
        <end position="295"/>
    </location>
</feature>
<feature type="compositionally biased region" description="Pro residues" evidence="1">
    <location>
        <begin position="234"/>
        <end position="252"/>
    </location>
</feature>
<dbReference type="PANTHER" id="PTHR37048:SF2">
    <property type="entry name" value="QUESTIONABLE PROTEIN"/>
    <property type="match status" value="1"/>
</dbReference>
<dbReference type="Proteomes" id="UP001278766">
    <property type="component" value="Unassembled WGS sequence"/>
</dbReference>
<accession>A0AAE0H6N1</accession>
<dbReference type="RefSeq" id="XP_062654478.1">
    <property type="nucleotide sequence ID" value="XM_062804831.1"/>
</dbReference>
<comment type="caution">
    <text evidence="2">The sequence shown here is derived from an EMBL/GenBank/DDBJ whole genome shotgun (WGS) entry which is preliminary data.</text>
</comment>
<keyword evidence="3" id="KW-1185">Reference proteome</keyword>
<evidence type="ECO:0000256" key="1">
    <source>
        <dbReference type="SAM" id="MobiDB-lite"/>
    </source>
</evidence>
<dbReference type="PANTHER" id="PTHR37048">
    <property type="entry name" value="QUESTIONABLE PROTEIN"/>
    <property type="match status" value="1"/>
</dbReference>
<organism evidence="2 3">
    <name type="scientific">Chaetomium fimeti</name>
    <dbReference type="NCBI Taxonomy" id="1854472"/>
    <lineage>
        <taxon>Eukaryota</taxon>
        <taxon>Fungi</taxon>
        <taxon>Dikarya</taxon>
        <taxon>Ascomycota</taxon>
        <taxon>Pezizomycotina</taxon>
        <taxon>Sordariomycetes</taxon>
        <taxon>Sordariomycetidae</taxon>
        <taxon>Sordariales</taxon>
        <taxon>Chaetomiaceae</taxon>
        <taxon>Chaetomium</taxon>
    </lineage>
</organism>
<evidence type="ECO:0000313" key="2">
    <source>
        <dbReference type="EMBL" id="KAK3290964.1"/>
    </source>
</evidence>
<evidence type="ECO:0000313" key="3">
    <source>
        <dbReference type="Proteomes" id="UP001278766"/>
    </source>
</evidence>